<evidence type="ECO:0000256" key="1">
    <source>
        <dbReference type="SAM" id="MobiDB-lite"/>
    </source>
</evidence>
<dbReference type="AlphaFoldDB" id="A0A8X7BJG6"/>
<evidence type="ECO:0000313" key="3">
    <source>
        <dbReference type="Proteomes" id="UP000887159"/>
    </source>
</evidence>
<feature type="compositionally biased region" description="Basic and acidic residues" evidence="1">
    <location>
        <begin position="8"/>
        <end position="17"/>
    </location>
</feature>
<organism evidence="2 3">
    <name type="scientific">Trichonephila clavipes</name>
    <name type="common">Golden silk orbweaver</name>
    <name type="synonym">Nephila clavipes</name>
    <dbReference type="NCBI Taxonomy" id="2585209"/>
    <lineage>
        <taxon>Eukaryota</taxon>
        <taxon>Metazoa</taxon>
        <taxon>Ecdysozoa</taxon>
        <taxon>Arthropoda</taxon>
        <taxon>Chelicerata</taxon>
        <taxon>Arachnida</taxon>
        <taxon>Araneae</taxon>
        <taxon>Araneomorphae</taxon>
        <taxon>Entelegynae</taxon>
        <taxon>Araneoidea</taxon>
        <taxon>Nephilidae</taxon>
        <taxon>Trichonephila</taxon>
    </lineage>
</organism>
<gene>
    <name evidence="2" type="ORF">TNCV_4637931</name>
</gene>
<protein>
    <submittedName>
        <fullName evidence="2">Uncharacterized protein</fullName>
    </submittedName>
</protein>
<name>A0A8X7BJG6_TRICX</name>
<feature type="region of interest" description="Disordered" evidence="1">
    <location>
        <begin position="1"/>
        <end position="27"/>
    </location>
</feature>
<accession>A0A8X7BJG6</accession>
<comment type="caution">
    <text evidence="2">The sequence shown here is derived from an EMBL/GenBank/DDBJ whole genome shotgun (WGS) entry which is preliminary data.</text>
</comment>
<dbReference type="Proteomes" id="UP000887159">
    <property type="component" value="Unassembled WGS sequence"/>
</dbReference>
<evidence type="ECO:0000313" key="2">
    <source>
        <dbReference type="EMBL" id="GFY32687.1"/>
    </source>
</evidence>
<reference evidence="2" key="1">
    <citation type="submission" date="2020-08" db="EMBL/GenBank/DDBJ databases">
        <title>Multicomponent nature underlies the extraordinary mechanical properties of spider dragline silk.</title>
        <authorList>
            <person name="Kono N."/>
            <person name="Nakamura H."/>
            <person name="Mori M."/>
            <person name="Yoshida Y."/>
            <person name="Ohtoshi R."/>
            <person name="Malay A.D."/>
            <person name="Moran D.A.P."/>
            <person name="Tomita M."/>
            <person name="Numata K."/>
            <person name="Arakawa K."/>
        </authorList>
    </citation>
    <scope>NUCLEOTIDE SEQUENCE</scope>
</reference>
<dbReference type="EMBL" id="BMAU01021404">
    <property type="protein sequence ID" value="GFY32687.1"/>
    <property type="molecule type" value="Genomic_DNA"/>
</dbReference>
<proteinExistence type="predicted"/>
<keyword evidence="3" id="KW-1185">Reference proteome</keyword>
<sequence>MQHKLKASKAEPHHFTEKTVSYRRPYRNQEISHLQENGHTSLAPGAEGEEGVKSASVSVRCQCKCDNWAVRKHYALPPSHSR</sequence>